<proteinExistence type="predicted"/>
<evidence type="ECO:0000313" key="1">
    <source>
        <dbReference type="EMBL" id="VVC45575.1"/>
    </source>
</evidence>
<dbReference type="Proteomes" id="UP000325440">
    <property type="component" value="Unassembled WGS sequence"/>
</dbReference>
<protein>
    <submittedName>
        <fullName evidence="1">Uncharacterized protein</fullName>
    </submittedName>
</protein>
<organism evidence="1 2">
    <name type="scientific">Cinara cedri</name>
    <dbReference type="NCBI Taxonomy" id="506608"/>
    <lineage>
        <taxon>Eukaryota</taxon>
        <taxon>Metazoa</taxon>
        <taxon>Ecdysozoa</taxon>
        <taxon>Arthropoda</taxon>
        <taxon>Hexapoda</taxon>
        <taxon>Insecta</taxon>
        <taxon>Pterygota</taxon>
        <taxon>Neoptera</taxon>
        <taxon>Paraneoptera</taxon>
        <taxon>Hemiptera</taxon>
        <taxon>Sternorrhyncha</taxon>
        <taxon>Aphidomorpha</taxon>
        <taxon>Aphidoidea</taxon>
        <taxon>Aphididae</taxon>
        <taxon>Lachninae</taxon>
        <taxon>Cinara</taxon>
    </lineage>
</organism>
<accession>A0A5E4NQH0</accession>
<dbReference type="EMBL" id="CABPRJ010002406">
    <property type="protein sequence ID" value="VVC45575.1"/>
    <property type="molecule type" value="Genomic_DNA"/>
</dbReference>
<keyword evidence="2" id="KW-1185">Reference proteome</keyword>
<sequence>MDSTRQEVVITRFKIGHSFLTHSHLISKDPPPTCNECLIDLTVQHIIQDCTKYQVIRNQLKIPPNMEEALDENNTHTMRLITLTGGKVISMEQAMSDEEFDDLDPSNICSSQVSRHCIDERNHALI</sequence>
<reference evidence="1 2" key="1">
    <citation type="submission" date="2019-08" db="EMBL/GenBank/DDBJ databases">
        <authorList>
            <person name="Alioto T."/>
            <person name="Alioto T."/>
            <person name="Gomez Garrido J."/>
        </authorList>
    </citation>
    <scope>NUCLEOTIDE SEQUENCE [LARGE SCALE GENOMIC DNA]</scope>
</reference>
<dbReference type="OrthoDB" id="6621833at2759"/>
<evidence type="ECO:0000313" key="2">
    <source>
        <dbReference type="Proteomes" id="UP000325440"/>
    </source>
</evidence>
<dbReference type="AlphaFoldDB" id="A0A5E4NQH0"/>
<gene>
    <name evidence="1" type="ORF">CINCED_3A021348</name>
</gene>
<name>A0A5E4NQH0_9HEMI</name>